<protein>
    <recommendedName>
        <fullName evidence="5">Transmembrane protein</fullName>
    </recommendedName>
</protein>
<evidence type="ECO:0000313" key="3">
    <source>
        <dbReference type="EMBL" id="TWE12625.1"/>
    </source>
</evidence>
<organism evidence="3 4">
    <name type="scientific">Rudaeicoccus suwonensis</name>
    <dbReference type="NCBI Taxonomy" id="657409"/>
    <lineage>
        <taxon>Bacteria</taxon>
        <taxon>Bacillati</taxon>
        <taxon>Actinomycetota</taxon>
        <taxon>Actinomycetes</taxon>
        <taxon>Micrococcales</taxon>
        <taxon>Dermacoccaceae</taxon>
        <taxon>Rudaeicoccus</taxon>
    </lineage>
</organism>
<dbReference type="AlphaFoldDB" id="A0A561EAI7"/>
<keyword evidence="4" id="KW-1185">Reference proteome</keyword>
<feature type="region of interest" description="Disordered" evidence="1">
    <location>
        <begin position="107"/>
        <end position="149"/>
    </location>
</feature>
<keyword evidence="2" id="KW-0472">Membrane</keyword>
<gene>
    <name evidence="3" type="ORF">BKA23_1440</name>
</gene>
<dbReference type="RefSeq" id="WP_145226751.1">
    <property type="nucleotide sequence ID" value="NZ_VIVQ01000001.1"/>
</dbReference>
<evidence type="ECO:0008006" key="5">
    <source>
        <dbReference type="Google" id="ProtNLM"/>
    </source>
</evidence>
<feature type="compositionally biased region" description="Basic and acidic residues" evidence="1">
    <location>
        <begin position="107"/>
        <end position="136"/>
    </location>
</feature>
<feature type="transmembrane region" description="Helical" evidence="2">
    <location>
        <begin position="78"/>
        <end position="96"/>
    </location>
</feature>
<dbReference type="Proteomes" id="UP000318297">
    <property type="component" value="Unassembled WGS sequence"/>
</dbReference>
<accession>A0A561EAI7</accession>
<feature type="transmembrane region" description="Helical" evidence="2">
    <location>
        <begin position="20"/>
        <end position="37"/>
    </location>
</feature>
<dbReference type="OrthoDB" id="5148530at2"/>
<keyword evidence="2" id="KW-0812">Transmembrane</keyword>
<evidence type="ECO:0000256" key="2">
    <source>
        <dbReference type="SAM" id="Phobius"/>
    </source>
</evidence>
<proteinExistence type="predicted"/>
<reference evidence="3 4" key="1">
    <citation type="submission" date="2019-06" db="EMBL/GenBank/DDBJ databases">
        <title>Sequencing the genomes of 1000 actinobacteria strains.</title>
        <authorList>
            <person name="Klenk H.-P."/>
        </authorList>
    </citation>
    <scope>NUCLEOTIDE SEQUENCE [LARGE SCALE GENOMIC DNA]</scope>
    <source>
        <strain evidence="3 4">DSM 19560</strain>
    </source>
</reference>
<evidence type="ECO:0000313" key="4">
    <source>
        <dbReference type="Proteomes" id="UP000318297"/>
    </source>
</evidence>
<sequence>MSAPTVETRTVIRLRNGSKICVLIAIALVAVGVYYYFLPVKITSANGIFGCGSAAHPPSGTFQTSTCQDLTHVNLFRTYLFVGVGIITAALGSWMFGVDRQTQVRHAVVESRQDDGLGADERDHGRQDEASDDGQHQQEPGRPTSGDRD</sequence>
<dbReference type="EMBL" id="VIVQ01000001">
    <property type="protein sequence ID" value="TWE12625.1"/>
    <property type="molecule type" value="Genomic_DNA"/>
</dbReference>
<name>A0A561EAI7_9MICO</name>
<keyword evidence="2" id="KW-1133">Transmembrane helix</keyword>
<comment type="caution">
    <text evidence="3">The sequence shown here is derived from an EMBL/GenBank/DDBJ whole genome shotgun (WGS) entry which is preliminary data.</text>
</comment>
<evidence type="ECO:0000256" key="1">
    <source>
        <dbReference type="SAM" id="MobiDB-lite"/>
    </source>
</evidence>